<evidence type="ECO:0000313" key="2">
    <source>
        <dbReference type="Proteomes" id="UP000692954"/>
    </source>
</evidence>
<evidence type="ECO:0000313" key="1">
    <source>
        <dbReference type="EMBL" id="CAD8086037.1"/>
    </source>
</evidence>
<dbReference type="EMBL" id="CAJJDN010000049">
    <property type="protein sequence ID" value="CAD8086037.1"/>
    <property type="molecule type" value="Genomic_DNA"/>
</dbReference>
<name>A0A8S1MYQ1_9CILI</name>
<accession>A0A8S1MYQ1</accession>
<dbReference type="Proteomes" id="UP000692954">
    <property type="component" value="Unassembled WGS sequence"/>
</dbReference>
<dbReference type="AlphaFoldDB" id="A0A8S1MYQ1"/>
<sequence>MEFDGELNKNRSNQFKINITYYYVNYQSKQKKQQKGEVLKKNGRKFFCNLLGIRKLICKMRHPRIWCNFGCIQICQTFKQISDWRRD</sequence>
<reference evidence="1" key="1">
    <citation type="submission" date="2021-01" db="EMBL/GenBank/DDBJ databases">
        <authorList>
            <consortium name="Genoscope - CEA"/>
            <person name="William W."/>
        </authorList>
    </citation>
    <scope>NUCLEOTIDE SEQUENCE</scope>
</reference>
<keyword evidence="2" id="KW-1185">Reference proteome</keyword>
<gene>
    <name evidence="1" type="ORF">PSON_ATCC_30995.1.T0490142</name>
</gene>
<organism evidence="1 2">
    <name type="scientific">Paramecium sonneborni</name>
    <dbReference type="NCBI Taxonomy" id="65129"/>
    <lineage>
        <taxon>Eukaryota</taxon>
        <taxon>Sar</taxon>
        <taxon>Alveolata</taxon>
        <taxon>Ciliophora</taxon>
        <taxon>Intramacronucleata</taxon>
        <taxon>Oligohymenophorea</taxon>
        <taxon>Peniculida</taxon>
        <taxon>Parameciidae</taxon>
        <taxon>Paramecium</taxon>
    </lineage>
</organism>
<protein>
    <submittedName>
        <fullName evidence="1">Uncharacterized protein</fullName>
    </submittedName>
</protein>
<proteinExistence type="predicted"/>
<comment type="caution">
    <text evidence="1">The sequence shown here is derived from an EMBL/GenBank/DDBJ whole genome shotgun (WGS) entry which is preliminary data.</text>
</comment>